<accession>A0A8K0W1F7</accession>
<dbReference type="InterPro" id="IPR011333">
    <property type="entry name" value="SKP1/BTB/POZ_sf"/>
</dbReference>
<feature type="domain" description="BTB" evidence="1">
    <location>
        <begin position="11"/>
        <end position="89"/>
    </location>
</feature>
<evidence type="ECO:0000313" key="2">
    <source>
        <dbReference type="EMBL" id="KAH7089842.1"/>
    </source>
</evidence>
<evidence type="ECO:0000259" key="1">
    <source>
        <dbReference type="PROSITE" id="PS50097"/>
    </source>
</evidence>
<gene>
    <name evidence="2" type="ORF">FB567DRAFT_310896</name>
</gene>
<sequence>MAARIDFAKRGDVLLELGTDEETKVVVSVYSVVLGLASPVFEAMFNGNFAEGQTLSTTSPRAVPLPEDDQESMILICKIAHLQTAELPQQLSVDQLAVFATTCDKYQCGAAVQAWSQVWIAKLLSEEPAANFEQVVFATYVLDMPLEFYKACTILTRTEVEDTKIFALDYLPSSIFDALRSNRRRGEMQLYQSFHGVTQYLGTCKASRGVLSSFFVKLKKIGAWPVTPTSIESFKDNIAKLMEEIPQQACSGNVLTCGCVDNGPIKAAFVSELEGVCNRIKGICLDCIKREALGDMRECRISHNSEGMLIG</sequence>
<protein>
    <recommendedName>
        <fullName evidence="1">BTB domain-containing protein</fullName>
    </recommendedName>
</protein>
<dbReference type="OrthoDB" id="5275938at2759"/>
<organism evidence="2 3">
    <name type="scientific">Paraphoma chrysanthemicola</name>
    <dbReference type="NCBI Taxonomy" id="798071"/>
    <lineage>
        <taxon>Eukaryota</taxon>
        <taxon>Fungi</taxon>
        <taxon>Dikarya</taxon>
        <taxon>Ascomycota</taxon>
        <taxon>Pezizomycotina</taxon>
        <taxon>Dothideomycetes</taxon>
        <taxon>Pleosporomycetidae</taxon>
        <taxon>Pleosporales</taxon>
        <taxon>Pleosporineae</taxon>
        <taxon>Phaeosphaeriaceae</taxon>
        <taxon>Paraphoma</taxon>
    </lineage>
</organism>
<dbReference type="InterPro" id="IPR000210">
    <property type="entry name" value="BTB/POZ_dom"/>
</dbReference>
<dbReference type="Proteomes" id="UP000813461">
    <property type="component" value="Unassembled WGS sequence"/>
</dbReference>
<reference evidence="2" key="1">
    <citation type="journal article" date="2021" name="Nat. Commun.">
        <title>Genetic determinants of endophytism in the Arabidopsis root mycobiome.</title>
        <authorList>
            <person name="Mesny F."/>
            <person name="Miyauchi S."/>
            <person name="Thiergart T."/>
            <person name="Pickel B."/>
            <person name="Atanasova L."/>
            <person name="Karlsson M."/>
            <person name="Huettel B."/>
            <person name="Barry K.W."/>
            <person name="Haridas S."/>
            <person name="Chen C."/>
            <person name="Bauer D."/>
            <person name="Andreopoulos W."/>
            <person name="Pangilinan J."/>
            <person name="LaButti K."/>
            <person name="Riley R."/>
            <person name="Lipzen A."/>
            <person name="Clum A."/>
            <person name="Drula E."/>
            <person name="Henrissat B."/>
            <person name="Kohler A."/>
            <person name="Grigoriev I.V."/>
            <person name="Martin F.M."/>
            <person name="Hacquard S."/>
        </authorList>
    </citation>
    <scope>NUCLEOTIDE SEQUENCE</scope>
    <source>
        <strain evidence="2">MPI-SDFR-AT-0120</strain>
    </source>
</reference>
<dbReference type="EMBL" id="JAGMVJ010000006">
    <property type="protein sequence ID" value="KAH7089842.1"/>
    <property type="molecule type" value="Genomic_DNA"/>
</dbReference>
<name>A0A8K0W1F7_9PLEO</name>
<dbReference type="Gene3D" id="3.30.710.10">
    <property type="entry name" value="Potassium Channel Kv1.1, Chain A"/>
    <property type="match status" value="1"/>
</dbReference>
<comment type="caution">
    <text evidence="2">The sequence shown here is derived from an EMBL/GenBank/DDBJ whole genome shotgun (WGS) entry which is preliminary data.</text>
</comment>
<evidence type="ECO:0000313" key="3">
    <source>
        <dbReference type="Proteomes" id="UP000813461"/>
    </source>
</evidence>
<dbReference type="PROSITE" id="PS50097">
    <property type="entry name" value="BTB"/>
    <property type="match status" value="1"/>
</dbReference>
<dbReference type="AlphaFoldDB" id="A0A8K0W1F7"/>
<proteinExistence type="predicted"/>
<keyword evidence="3" id="KW-1185">Reference proteome</keyword>